<dbReference type="EMBL" id="JAGEMI010000001">
    <property type="protein sequence ID" value="MBO1859616.1"/>
    <property type="molecule type" value="Genomic_DNA"/>
</dbReference>
<reference evidence="1" key="1">
    <citation type="submission" date="2021-03" db="EMBL/GenBank/DDBJ databases">
        <title>Whole Genome Sequence of Bradyrhizobium sp. Strain 144S4.</title>
        <authorList>
            <person name="Bromfield E.S.P."/>
            <person name="Cloutier S."/>
        </authorList>
    </citation>
    <scope>NUCLEOTIDE SEQUENCE [LARGE SCALE GENOMIC DNA]</scope>
    <source>
        <strain evidence="1">144S4</strain>
    </source>
</reference>
<sequence length="318" mass="33612">MRRRHFLGFVTGGAISPIAATAQPVTRHIGVLVLGNPNPESFLKELRDGLRELGHLENRDIQLQIRSAGGNAAVLADAAADLVRLKVDIIVAWQTPAATAAKRATAEIPIVMTSGDPVGTGLVASLSRPGGHVTGVDSFGAQLGGKCVELIRDTIPSAHRVAILANAADPFTKSFLAEIDKVAGSIGVATQPLMRHPDDEFETAFAEMRNGAADAVIIQPTLLRATSIELALKNKLASFSIVRALPAAGGLMAYTQDAAEQTRAMASYVDKILKGGKPAEMPVSQPTKFELIINLKTARALNLHIPPTLLARAHEVIE</sequence>
<dbReference type="Pfam" id="PF04392">
    <property type="entry name" value="ABC_sub_bind"/>
    <property type="match status" value="1"/>
</dbReference>
<protein>
    <submittedName>
        <fullName evidence="1">ABC transporter substrate-binding protein</fullName>
    </submittedName>
</protein>
<name>A0A939S0T9_9BRAD</name>
<dbReference type="CDD" id="cd06325">
    <property type="entry name" value="PBP1_ABC_unchar_transporter"/>
    <property type="match status" value="1"/>
</dbReference>
<evidence type="ECO:0000313" key="3">
    <source>
        <dbReference type="Proteomes" id="UP000664702"/>
    </source>
</evidence>
<dbReference type="AlphaFoldDB" id="A0A939S0T9"/>
<proteinExistence type="predicted"/>
<accession>A0A939S0T9</accession>
<dbReference type="InterPro" id="IPR028082">
    <property type="entry name" value="Peripla_BP_I"/>
</dbReference>
<evidence type="ECO:0000313" key="2">
    <source>
        <dbReference type="EMBL" id="UEM12569.1"/>
    </source>
</evidence>
<dbReference type="RefSeq" id="WP_208083537.1">
    <property type="nucleotide sequence ID" value="NZ_CP086136.1"/>
</dbReference>
<dbReference type="EMBL" id="CP086136">
    <property type="protein sequence ID" value="UEM12569.1"/>
    <property type="molecule type" value="Genomic_DNA"/>
</dbReference>
<gene>
    <name evidence="1" type="ORF">J4G43_01120</name>
    <name evidence="2" type="ORF">J4G43_050745</name>
</gene>
<reference evidence="2 3" key="2">
    <citation type="journal article" date="2022" name="Int. J. Syst. Evol. Microbiol.">
        <title>Strains of Bradyrhizobium barranii sp. nov. associated with legumes native to Canada are symbionts of soybeans and belong to different subspecies (subsp. barranii subsp. nov. and subsp. apii subsp. nov.) and symbiovars (sv. glycinearum and sv. septentrionale).</title>
        <authorList>
            <person name="Bromfield E.S.P."/>
            <person name="Cloutier S."/>
            <person name="Wasai-Hara S."/>
            <person name="Minamisawa K."/>
        </authorList>
    </citation>
    <scope>NUCLEOTIDE SEQUENCE [LARGE SCALE GENOMIC DNA]</scope>
    <source>
        <strain evidence="2 3">144S4</strain>
    </source>
</reference>
<organism evidence="1">
    <name type="scientific">Bradyrhizobium barranii subsp. barranii</name>
    <dbReference type="NCBI Taxonomy" id="2823807"/>
    <lineage>
        <taxon>Bacteria</taxon>
        <taxon>Pseudomonadati</taxon>
        <taxon>Pseudomonadota</taxon>
        <taxon>Alphaproteobacteria</taxon>
        <taxon>Hyphomicrobiales</taxon>
        <taxon>Nitrobacteraceae</taxon>
        <taxon>Bradyrhizobium</taxon>
        <taxon>Bradyrhizobium barranii</taxon>
    </lineage>
</organism>
<evidence type="ECO:0000313" key="1">
    <source>
        <dbReference type="EMBL" id="MBO1859616.1"/>
    </source>
</evidence>
<dbReference type="KEGG" id="bban:J4G43_050745"/>
<dbReference type="PANTHER" id="PTHR35271:SF1">
    <property type="entry name" value="ABC TRANSPORTER, SUBSTRATE-BINDING LIPOPROTEIN"/>
    <property type="match status" value="1"/>
</dbReference>
<dbReference type="PANTHER" id="PTHR35271">
    <property type="entry name" value="ABC TRANSPORTER, SUBSTRATE-BINDING LIPOPROTEIN-RELATED"/>
    <property type="match status" value="1"/>
</dbReference>
<dbReference type="SUPFAM" id="SSF53822">
    <property type="entry name" value="Periplasmic binding protein-like I"/>
    <property type="match status" value="1"/>
</dbReference>
<dbReference type="InterPro" id="IPR007487">
    <property type="entry name" value="ABC_transpt-TYRBP-like"/>
</dbReference>
<dbReference type="Proteomes" id="UP000664702">
    <property type="component" value="Chromosome"/>
</dbReference>
<dbReference type="Gene3D" id="3.40.50.2300">
    <property type="match status" value="2"/>
</dbReference>